<proteinExistence type="predicted"/>
<feature type="region of interest" description="Disordered" evidence="1">
    <location>
        <begin position="85"/>
        <end position="106"/>
    </location>
</feature>
<feature type="compositionally biased region" description="Low complexity" evidence="1">
    <location>
        <begin position="85"/>
        <end position="102"/>
    </location>
</feature>
<keyword evidence="2" id="KW-0808">Transferase</keyword>
<name>A0A2L0EZA4_SORCE</name>
<dbReference type="Proteomes" id="UP000238348">
    <property type="component" value="Chromosome"/>
</dbReference>
<dbReference type="GO" id="GO:0008910">
    <property type="term" value="F:kanamycin kinase activity"/>
    <property type="evidence" value="ECO:0007669"/>
    <property type="project" value="UniProtKB-EC"/>
</dbReference>
<reference evidence="2 3" key="1">
    <citation type="submission" date="2015-09" db="EMBL/GenBank/DDBJ databases">
        <title>Sorangium comparison.</title>
        <authorList>
            <person name="Zaburannyi N."/>
            <person name="Bunk B."/>
            <person name="Overmann J."/>
            <person name="Mueller R."/>
        </authorList>
    </citation>
    <scope>NUCLEOTIDE SEQUENCE [LARGE SCALE GENOMIC DNA]</scope>
    <source>
        <strain evidence="2 3">So ce26</strain>
    </source>
</reference>
<evidence type="ECO:0000313" key="3">
    <source>
        <dbReference type="Proteomes" id="UP000238348"/>
    </source>
</evidence>
<dbReference type="EMBL" id="CP012673">
    <property type="protein sequence ID" value="AUX44606.1"/>
    <property type="molecule type" value="Genomic_DNA"/>
</dbReference>
<dbReference type="SUPFAM" id="SSF56112">
    <property type="entry name" value="Protein kinase-like (PK-like)"/>
    <property type="match status" value="1"/>
</dbReference>
<organism evidence="2 3">
    <name type="scientific">Sorangium cellulosum</name>
    <name type="common">Polyangium cellulosum</name>
    <dbReference type="NCBI Taxonomy" id="56"/>
    <lineage>
        <taxon>Bacteria</taxon>
        <taxon>Pseudomonadati</taxon>
        <taxon>Myxococcota</taxon>
        <taxon>Polyangia</taxon>
        <taxon>Polyangiales</taxon>
        <taxon>Polyangiaceae</taxon>
        <taxon>Sorangium</taxon>
    </lineage>
</organism>
<sequence length="395" mass="40285">MRDGLLSESELARDLVRIGRSLAEDAGAPGDPVVLSGRADGLVVRVGGVVVKAHAPEADAGDLGTRLRLAASAPLRSVLLPPLALRPSSAAPPERPARSSGVEGDGAAEGALAGLALRVRGRLVTAWPAGEPVDPEDPDAAPWEEAARLLARLHATPLPAVAAAGRLPRAGAPYRVLRAMARLRTAARTPAAIAVEEAFASLPPPASGATAAPAGQPGARWRAEQTEALLHGDFHLGQVIRVADPPQAPQAPHSPHALAAGAGLAGASGAGGAPSLDPRAGPRAGGFRLIDVDDLGTGDPAWDLARPAAWLAAGLLPPEVWWRFLSAYRAAGGRAVPAEGDVWPALDAAARALAVQSAALAVASAGREARPLDEVEEALVDACRRMVRVDRPPDV</sequence>
<gene>
    <name evidence="2" type="ORF">SOCE26_060720</name>
</gene>
<accession>A0A2L0EZA4</accession>
<dbReference type="InterPro" id="IPR011009">
    <property type="entry name" value="Kinase-like_dom_sf"/>
</dbReference>
<evidence type="ECO:0000313" key="2">
    <source>
        <dbReference type="EMBL" id="AUX44606.1"/>
    </source>
</evidence>
<dbReference type="AlphaFoldDB" id="A0A2L0EZA4"/>
<dbReference type="Gene3D" id="3.90.1200.10">
    <property type="match status" value="1"/>
</dbReference>
<protein>
    <submittedName>
        <fullName evidence="2">Aminoglycoside phosphotransferase</fullName>
        <ecNumber evidence="2">2.7.1.95</ecNumber>
    </submittedName>
</protein>
<evidence type="ECO:0000256" key="1">
    <source>
        <dbReference type="SAM" id="MobiDB-lite"/>
    </source>
</evidence>
<dbReference type="EC" id="2.7.1.95" evidence="2"/>